<name>A7I4R0_METB6</name>
<proteinExistence type="predicted"/>
<dbReference type="EMBL" id="CP000780">
    <property type="protein sequence ID" value="ABS54721.1"/>
    <property type="molecule type" value="Genomic_DNA"/>
</dbReference>
<gene>
    <name evidence="1" type="ordered locus">Mboo_0198</name>
</gene>
<keyword evidence="2" id="KW-1185">Reference proteome</keyword>
<dbReference type="AlphaFoldDB" id="A7I4R0"/>
<sequence length="137" mass="15037">MRDEGSGRQHCRQEPSDCCINNNLIGGHAVFGEMTGPDNMVLPPVMGCKQFGRPYRQVCRSPDWPYTSLIGSVHRNGNVLEVLCIISPLVRDLNGPVSGSRHCCSNGKCRSGSRPFRHVTWLSQGNCRRSRPGCAPG</sequence>
<accession>A7I4R0</accession>
<protein>
    <submittedName>
        <fullName evidence="1">Uncharacterized protein</fullName>
    </submittedName>
</protein>
<reference evidence="2" key="1">
    <citation type="journal article" date="2015" name="Microbiology">
        <title>Genome of Methanoregula boonei 6A8 reveals adaptations to oligotrophic peatland environments.</title>
        <authorList>
            <person name="Braeuer S."/>
            <person name="Cadillo-Quiroz H."/>
            <person name="Kyrpides N."/>
            <person name="Woyke T."/>
            <person name="Goodwin L."/>
            <person name="Detter C."/>
            <person name="Podell S."/>
            <person name="Yavitt J.B."/>
            <person name="Zinder S.H."/>
        </authorList>
    </citation>
    <scope>NUCLEOTIDE SEQUENCE [LARGE SCALE GENOMIC DNA]</scope>
    <source>
        <strain evidence="2">DSM 21154 / JCM 14090 / 6A8</strain>
    </source>
</reference>
<organism evidence="1 2">
    <name type="scientific">Methanoregula boonei (strain DSM 21154 / JCM 14090 / 6A8)</name>
    <dbReference type="NCBI Taxonomy" id="456442"/>
    <lineage>
        <taxon>Archaea</taxon>
        <taxon>Methanobacteriati</taxon>
        <taxon>Methanobacteriota</taxon>
        <taxon>Stenosarchaea group</taxon>
        <taxon>Methanomicrobia</taxon>
        <taxon>Methanomicrobiales</taxon>
        <taxon>Methanoregulaceae</taxon>
        <taxon>Methanoregula</taxon>
    </lineage>
</organism>
<dbReference type="Proteomes" id="UP000002408">
    <property type="component" value="Chromosome"/>
</dbReference>
<dbReference type="HOGENOM" id="CLU_1860684_0_0_2"/>
<evidence type="ECO:0000313" key="1">
    <source>
        <dbReference type="EMBL" id="ABS54721.1"/>
    </source>
</evidence>
<dbReference type="KEGG" id="mbn:Mboo_0198"/>
<dbReference type="STRING" id="456442.Mboo_0198"/>
<evidence type="ECO:0000313" key="2">
    <source>
        <dbReference type="Proteomes" id="UP000002408"/>
    </source>
</evidence>